<evidence type="ECO:0000313" key="1">
    <source>
        <dbReference type="EMBL" id="EDY19250.1"/>
    </source>
</evidence>
<keyword evidence="2" id="KW-1185">Reference proteome</keyword>
<sequence length="202" mass="23485">MDAKTRDNSTYATLPGQCHITRADYARYFGRSFVERRWRYLSSFLPFAWHRIPLLNGGLNWLRMKEWFQYGDTNPTIVLDSKRRLVATYTALDTGLQHRFTVIRVIGEKLQLIRGGVHDGQRFASVSSYRRGKDSERLGRWETFTPIVIDCMSRDAELCEKMKARIPASHWTALEIGLKQISHPPKAGLYDIVLPEDLRRLL</sequence>
<dbReference type="InParanoid" id="B4D3D9"/>
<dbReference type="Proteomes" id="UP000005824">
    <property type="component" value="Unassembled WGS sequence"/>
</dbReference>
<comment type="caution">
    <text evidence="1">The sequence shown here is derived from an EMBL/GenBank/DDBJ whole genome shotgun (WGS) entry which is preliminary data.</text>
</comment>
<organism evidence="1 2">
    <name type="scientific">Chthoniobacter flavus Ellin428</name>
    <dbReference type="NCBI Taxonomy" id="497964"/>
    <lineage>
        <taxon>Bacteria</taxon>
        <taxon>Pseudomonadati</taxon>
        <taxon>Verrucomicrobiota</taxon>
        <taxon>Spartobacteria</taxon>
        <taxon>Chthoniobacterales</taxon>
        <taxon>Chthoniobacteraceae</taxon>
        <taxon>Chthoniobacter</taxon>
    </lineage>
</organism>
<dbReference type="Gene3D" id="2.40.410.10">
    <property type="entry name" value="putative membrane protein from Corynebacterium diphtheriae superfamily"/>
    <property type="match status" value="1"/>
</dbReference>
<reference evidence="1 2" key="1">
    <citation type="journal article" date="2011" name="J. Bacteriol.">
        <title>Genome sequence of Chthoniobacter flavus Ellin428, an aerobic heterotrophic soil bacterium.</title>
        <authorList>
            <person name="Kant R."/>
            <person name="van Passel M.W."/>
            <person name="Palva A."/>
            <person name="Lucas S."/>
            <person name="Lapidus A."/>
            <person name="Glavina Del Rio T."/>
            <person name="Dalin E."/>
            <person name="Tice H."/>
            <person name="Bruce D."/>
            <person name="Goodwin L."/>
            <person name="Pitluck S."/>
            <person name="Larimer F.W."/>
            <person name="Land M.L."/>
            <person name="Hauser L."/>
            <person name="Sangwan P."/>
            <person name="de Vos W.M."/>
            <person name="Janssen P.H."/>
            <person name="Smidt H."/>
        </authorList>
    </citation>
    <scope>NUCLEOTIDE SEQUENCE [LARGE SCALE GENOMIC DNA]</scope>
    <source>
        <strain evidence="1 2">Ellin428</strain>
    </source>
</reference>
<proteinExistence type="predicted"/>
<dbReference type="eggNOG" id="ENOG50349M6">
    <property type="taxonomic scope" value="Bacteria"/>
</dbReference>
<dbReference type="InterPro" id="IPR021632">
    <property type="entry name" value="DUF3239"/>
</dbReference>
<dbReference type="AlphaFoldDB" id="B4D3D9"/>
<dbReference type="Pfam" id="PF11580">
    <property type="entry name" value="DUF3239"/>
    <property type="match status" value="1"/>
</dbReference>
<gene>
    <name evidence="1" type="ORF">CfE428DRAFT_3427</name>
</gene>
<accession>B4D3D9</accession>
<name>B4D3D9_9BACT</name>
<dbReference type="STRING" id="497964.CfE428DRAFT_3427"/>
<evidence type="ECO:0000313" key="2">
    <source>
        <dbReference type="Proteomes" id="UP000005824"/>
    </source>
</evidence>
<protein>
    <submittedName>
        <fullName evidence="1">Uncharacterized protein</fullName>
    </submittedName>
</protein>
<dbReference type="InterPro" id="IPR023124">
    <property type="entry name" value="DUF3239_dom_sf"/>
</dbReference>
<dbReference type="EMBL" id="ABVL01000009">
    <property type="protein sequence ID" value="EDY19250.1"/>
    <property type="molecule type" value="Genomic_DNA"/>
</dbReference>